<dbReference type="EMBL" id="OZ034816">
    <property type="protein sequence ID" value="CAL1373268.1"/>
    <property type="molecule type" value="Genomic_DNA"/>
</dbReference>
<keyword evidence="3" id="KW-1185">Reference proteome</keyword>
<evidence type="ECO:0000256" key="1">
    <source>
        <dbReference type="SAM" id="MobiDB-lite"/>
    </source>
</evidence>
<accession>A0AAV2DH78</accession>
<evidence type="ECO:0000313" key="3">
    <source>
        <dbReference type="Proteomes" id="UP001497516"/>
    </source>
</evidence>
<proteinExistence type="predicted"/>
<name>A0AAV2DH78_9ROSI</name>
<protein>
    <submittedName>
        <fullName evidence="2">Uncharacterized protein</fullName>
    </submittedName>
</protein>
<dbReference type="Proteomes" id="UP001497516">
    <property type="component" value="Chromosome 3"/>
</dbReference>
<reference evidence="2 3" key="1">
    <citation type="submission" date="2024-04" db="EMBL/GenBank/DDBJ databases">
        <authorList>
            <person name="Fracassetti M."/>
        </authorList>
    </citation>
    <scope>NUCLEOTIDE SEQUENCE [LARGE SCALE GENOMIC DNA]</scope>
</reference>
<sequence length="156" mass="16902">MPASRASAQPYFPAHSAPQIGLGLFFSPHSLLAAAHCSGLRPSTSSSYIQIAYLANPRERRFPNRDAKVKGTREAGKEWKKAASRRLLLFLRPPLLCRLPDSRSPTPTATTCGCEAVSFSVSPRPDPDLVDDQIAASHSPSHPGRHLSSPSLPSRH</sequence>
<feature type="region of interest" description="Disordered" evidence="1">
    <location>
        <begin position="123"/>
        <end position="156"/>
    </location>
</feature>
<gene>
    <name evidence="2" type="ORF">LTRI10_LOCUS15206</name>
</gene>
<evidence type="ECO:0000313" key="2">
    <source>
        <dbReference type="EMBL" id="CAL1373268.1"/>
    </source>
</evidence>
<dbReference type="AlphaFoldDB" id="A0AAV2DH78"/>
<organism evidence="2 3">
    <name type="scientific">Linum trigynum</name>
    <dbReference type="NCBI Taxonomy" id="586398"/>
    <lineage>
        <taxon>Eukaryota</taxon>
        <taxon>Viridiplantae</taxon>
        <taxon>Streptophyta</taxon>
        <taxon>Embryophyta</taxon>
        <taxon>Tracheophyta</taxon>
        <taxon>Spermatophyta</taxon>
        <taxon>Magnoliopsida</taxon>
        <taxon>eudicotyledons</taxon>
        <taxon>Gunneridae</taxon>
        <taxon>Pentapetalae</taxon>
        <taxon>rosids</taxon>
        <taxon>fabids</taxon>
        <taxon>Malpighiales</taxon>
        <taxon>Linaceae</taxon>
        <taxon>Linum</taxon>
    </lineage>
</organism>